<gene>
    <name evidence="1" type="ORF">HUJ06_022331</name>
</gene>
<evidence type="ECO:0000313" key="2">
    <source>
        <dbReference type="Proteomes" id="UP000607653"/>
    </source>
</evidence>
<dbReference type="Proteomes" id="UP000607653">
    <property type="component" value="Unassembled WGS sequence"/>
</dbReference>
<name>A0A822XTU8_NELNU</name>
<sequence length="83" mass="9581">MRIYEEEEATLNLPLKPLVEEQRRKKLTDLRRKSVVVPTSFIVGRNRLPPDLRRSVFAATATDGDGRIILLQLIFDFGDKEEV</sequence>
<protein>
    <submittedName>
        <fullName evidence="1">Uncharacterized protein</fullName>
    </submittedName>
</protein>
<comment type="caution">
    <text evidence="1">The sequence shown here is derived from an EMBL/GenBank/DDBJ whole genome shotgun (WGS) entry which is preliminary data.</text>
</comment>
<proteinExistence type="predicted"/>
<dbReference type="AlphaFoldDB" id="A0A822XTU8"/>
<reference evidence="1 2" key="1">
    <citation type="journal article" date="2020" name="Mol. Biol. Evol.">
        <title>Distinct Expression and Methylation Patterns for Genes with Different Fates following a Single Whole-Genome Duplication in Flowering Plants.</title>
        <authorList>
            <person name="Shi T."/>
            <person name="Rahmani R.S."/>
            <person name="Gugger P.F."/>
            <person name="Wang M."/>
            <person name="Li H."/>
            <person name="Zhang Y."/>
            <person name="Li Z."/>
            <person name="Wang Q."/>
            <person name="Van de Peer Y."/>
            <person name="Marchal K."/>
            <person name="Chen J."/>
        </authorList>
    </citation>
    <scope>NUCLEOTIDE SEQUENCE [LARGE SCALE GENOMIC DNA]</scope>
    <source>
        <tissue evidence="1">Leaf</tissue>
    </source>
</reference>
<organism evidence="1 2">
    <name type="scientific">Nelumbo nucifera</name>
    <name type="common">Sacred lotus</name>
    <dbReference type="NCBI Taxonomy" id="4432"/>
    <lineage>
        <taxon>Eukaryota</taxon>
        <taxon>Viridiplantae</taxon>
        <taxon>Streptophyta</taxon>
        <taxon>Embryophyta</taxon>
        <taxon>Tracheophyta</taxon>
        <taxon>Spermatophyta</taxon>
        <taxon>Magnoliopsida</taxon>
        <taxon>Proteales</taxon>
        <taxon>Nelumbonaceae</taxon>
        <taxon>Nelumbo</taxon>
    </lineage>
</organism>
<dbReference type="EMBL" id="DUZY01000001">
    <property type="protein sequence ID" value="DAD20868.1"/>
    <property type="molecule type" value="Genomic_DNA"/>
</dbReference>
<accession>A0A822XTU8</accession>
<keyword evidence="2" id="KW-1185">Reference proteome</keyword>
<evidence type="ECO:0000313" key="1">
    <source>
        <dbReference type="EMBL" id="DAD20868.1"/>
    </source>
</evidence>